<sequence length="211" mass="22869">MYFGNSPDNEQHRRQADALEAAASGAQQASAIAAEAARAAKTSARAAWVQAVGSLLGLAIAIAIPFYQNHRDAEKAAEADRAKEQAVWIQVRNSAIDVVDILMDAKRQISTIRAGTQLAYQLPVWQFEDARQGIRRTQVQLSDDKALMMLADIRQSLGEVKIILMPLDGKGADVVATDPMLQWIEGAIKRVSAMGDKASLSSGKYDSPVHQ</sequence>
<accession>A0ABN7XTF2</accession>
<name>A0ABN7XTF2_9BURK</name>
<comment type="caution">
    <text evidence="2">The sequence shown here is derived from an EMBL/GenBank/DDBJ whole genome shotgun (WGS) entry which is preliminary data.</text>
</comment>
<feature type="transmembrane region" description="Helical" evidence="1">
    <location>
        <begin position="47"/>
        <end position="67"/>
    </location>
</feature>
<dbReference type="Proteomes" id="UP000706525">
    <property type="component" value="Unassembled WGS sequence"/>
</dbReference>
<protein>
    <submittedName>
        <fullName evidence="2">Uncharacterized protein</fullName>
    </submittedName>
</protein>
<proteinExistence type="predicted"/>
<gene>
    <name evidence="2" type="ORF">LMG32289_00530</name>
</gene>
<keyword evidence="1" id="KW-0472">Membrane</keyword>
<evidence type="ECO:0000313" key="2">
    <source>
        <dbReference type="EMBL" id="CAG9164190.1"/>
    </source>
</evidence>
<evidence type="ECO:0000256" key="1">
    <source>
        <dbReference type="SAM" id="Phobius"/>
    </source>
</evidence>
<keyword evidence="1" id="KW-0812">Transmembrane</keyword>
<reference evidence="2 3" key="1">
    <citation type="submission" date="2021-08" db="EMBL/GenBank/DDBJ databases">
        <authorList>
            <person name="Peeters C."/>
        </authorList>
    </citation>
    <scope>NUCLEOTIDE SEQUENCE [LARGE SCALE GENOMIC DNA]</scope>
    <source>
        <strain evidence="2 3">LMG 32289</strain>
    </source>
</reference>
<organism evidence="2 3">
    <name type="scientific">Cupriavidus pampae</name>
    <dbReference type="NCBI Taxonomy" id="659251"/>
    <lineage>
        <taxon>Bacteria</taxon>
        <taxon>Pseudomonadati</taxon>
        <taxon>Pseudomonadota</taxon>
        <taxon>Betaproteobacteria</taxon>
        <taxon>Burkholderiales</taxon>
        <taxon>Burkholderiaceae</taxon>
        <taxon>Cupriavidus</taxon>
    </lineage>
</organism>
<evidence type="ECO:0000313" key="3">
    <source>
        <dbReference type="Proteomes" id="UP000706525"/>
    </source>
</evidence>
<keyword evidence="1" id="KW-1133">Transmembrane helix</keyword>
<dbReference type="RefSeq" id="WP_223981474.1">
    <property type="nucleotide sequence ID" value="NZ_CAJZAG010000001.1"/>
</dbReference>
<keyword evidence="3" id="KW-1185">Reference proteome</keyword>
<dbReference type="EMBL" id="CAJZAG010000001">
    <property type="protein sequence ID" value="CAG9164190.1"/>
    <property type="molecule type" value="Genomic_DNA"/>
</dbReference>